<evidence type="ECO:0000256" key="1">
    <source>
        <dbReference type="ARBA" id="ARBA00001946"/>
    </source>
</evidence>
<dbReference type="RefSeq" id="WP_180892154.1">
    <property type="nucleotide sequence ID" value="NZ_JACCKD010000002.1"/>
</dbReference>
<gene>
    <name evidence="4" type="ORF">H0B56_07340</name>
</gene>
<proteinExistence type="inferred from homology"/>
<feature type="domain" description="DAGKc" evidence="3">
    <location>
        <begin position="1"/>
        <end position="142"/>
    </location>
</feature>
<dbReference type="SMART" id="SM00046">
    <property type="entry name" value="DAGKc"/>
    <property type="match status" value="1"/>
</dbReference>
<dbReference type="GO" id="GO:0005886">
    <property type="term" value="C:plasma membrane"/>
    <property type="evidence" value="ECO:0007669"/>
    <property type="project" value="TreeGrafter"/>
</dbReference>
<dbReference type="InterPro" id="IPR001206">
    <property type="entry name" value="Diacylglycerol_kinase_cat_dom"/>
</dbReference>
<dbReference type="Gene3D" id="3.40.50.10330">
    <property type="entry name" value="Probable inorganic polyphosphate/atp-NAD kinase, domain 1"/>
    <property type="match status" value="1"/>
</dbReference>
<comment type="similarity">
    <text evidence="2">Belongs to the diacylglycerol/lipid kinase family.</text>
</comment>
<accession>A0A838A9J1</accession>
<evidence type="ECO:0000259" key="3">
    <source>
        <dbReference type="PROSITE" id="PS50146"/>
    </source>
</evidence>
<comment type="caution">
    <text evidence="4">The sequence shown here is derived from an EMBL/GenBank/DDBJ whole genome shotgun (WGS) entry which is preliminary data.</text>
</comment>
<dbReference type="Proteomes" id="UP000582974">
    <property type="component" value="Unassembled WGS sequence"/>
</dbReference>
<dbReference type="SUPFAM" id="SSF111331">
    <property type="entry name" value="NAD kinase/diacylglycerol kinase-like"/>
    <property type="match status" value="1"/>
</dbReference>
<dbReference type="InterPro" id="IPR050187">
    <property type="entry name" value="Lipid_Phosphate_FormReg"/>
</dbReference>
<evidence type="ECO:0000313" key="4">
    <source>
        <dbReference type="EMBL" id="MBA0125352.1"/>
    </source>
</evidence>
<protein>
    <submittedName>
        <fullName evidence="4">Diacylglycerol kinase family lipid kinase</fullName>
    </submittedName>
</protein>
<dbReference type="PROSITE" id="PS50146">
    <property type="entry name" value="DAGK"/>
    <property type="match status" value="1"/>
</dbReference>
<dbReference type="AlphaFoldDB" id="A0A838A9J1"/>
<dbReference type="GO" id="GO:0004143">
    <property type="term" value="F:ATP-dependent diacylglycerol kinase activity"/>
    <property type="evidence" value="ECO:0007669"/>
    <property type="project" value="TreeGrafter"/>
</dbReference>
<sequence>MRALLIVNPRATSTTPGVRDVISHALASRLTLTVAETSHRGHAAELAATAHQAGTDLVVAHGGDGTVNEIVNGMLGDDGLYTRDTQRRSAPMIAVVPGGSANVFARSLGLPPDPLETTHLLLEAIASGSTRRIGLGSANGRLFTFSAGLGWDADVVAGVDRRRGKQASPSLYTRVAAACYFRPPQGRPPLTVSIAGEAETTVRTVFVSNTDPWSYLGSRPIRLNPDCSFDTGLGVFGLRSLALPRVLGHLRRALSGKGVRRGRGLVQHDNVEKLSVHADDPVNFQVDGDYVGRESTVEFTSAPQALTVLV</sequence>
<dbReference type="InterPro" id="IPR017438">
    <property type="entry name" value="ATP-NAD_kinase_N"/>
</dbReference>
<comment type="cofactor">
    <cofactor evidence="1">
        <name>Mg(2+)</name>
        <dbReference type="ChEBI" id="CHEBI:18420"/>
    </cofactor>
</comment>
<dbReference type="EMBL" id="JACCKD010000002">
    <property type="protein sequence ID" value="MBA0125352.1"/>
    <property type="molecule type" value="Genomic_DNA"/>
</dbReference>
<dbReference type="Gene3D" id="2.60.200.40">
    <property type="match status" value="1"/>
</dbReference>
<dbReference type="InterPro" id="IPR016064">
    <property type="entry name" value="NAD/diacylglycerol_kinase_sf"/>
</dbReference>
<evidence type="ECO:0000313" key="5">
    <source>
        <dbReference type="Proteomes" id="UP000582974"/>
    </source>
</evidence>
<dbReference type="PANTHER" id="PTHR12358">
    <property type="entry name" value="SPHINGOSINE KINASE"/>
    <property type="match status" value="1"/>
</dbReference>
<keyword evidence="5" id="KW-1185">Reference proteome</keyword>
<dbReference type="PANTHER" id="PTHR12358:SF106">
    <property type="entry name" value="LIPID KINASE YEGS"/>
    <property type="match status" value="1"/>
</dbReference>
<keyword evidence="4" id="KW-0418">Kinase</keyword>
<organism evidence="4 5">
    <name type="scientific">Haloechinothrix aidingensis</name>
    <dbReference type="NCBI Taxonomy" id="2752311"/>
    <lineage>
        <taxon>Bacteria</taxon>
        <taxon>Bacillati</taxon>
        <taxon>Actinomycetota</taxon>
        <taxon>Actinomycetes</taxon>
        <taxon>Pseudonocardiales</taxon>
        <taxon>Pseudonocardiaceae</taxon>
        <taxon>Haloechinothrix</taxon>
    </lineage>
</organism>
<evidence type="ECO:0000256" key="2">
    <source>
        <dbReference type="ARBA" id="ARBA00005983"/>
    </source>
</evidence>
<name>A0A838A9J1_9PSEU</name>
<reference evidence="4 5" key="1">
    <citation type="submission" date="2020-07" db="EMBL/GenBank/DDBJ databases">
        <title>Genome of Haloechinothrix sp.</title>
        <authorList>
            <person name="Tang S.-K."/>
            <person name="Yang L."/>
            <person name="Zhu W.-Y."/>
        </authorList>
    </citation>
    <scope>NUCLEOTIDE SEQUENCE [LARGE SCALE GENOMIC DNA]</scope>
    <source>
        <strain evidence="4 5">YIM 98757</strain>
    </source>
</reference>
<dbReference type="Pfam" id="PF00781">
    <property type="entry name" value="DAGK_cat"/>
    <property type="match status" value="1"/>
</dbReference>
<keyword evidence="4" id="KW-0808">Transferase</keyword>